<dbReference type="Gene3D" id="1.10.3720.10">
    <property type="entry name" value="MetI-like"/>
    <property type="match status" value="2"/>
</dbReference>
<dbReference type="NCBIfam" id="TIGR01726">
    <property type="entry name" value="HEQRo_perm_3TM"/>
    <property type="match status" value="1"/>
</dbReference>
<feature type="domain" description="ABC transmembrane type-1" evidence="10">
    <location>
        <begin position="81"/>
        <end position="374"/>
    </location>
</feature>
<keyword evidence="3 9" id="KW-0813">Transport</keyword>
<dbReference type="Proteomes" id="UP001431963">
    <property type="component" value="Unassembled WGS sequence"/>
</dbReference>
<keyword evidence="5 9" id="KW-0812">Transmembrane</keyword>
<evidence type="ECO:0000313" key="12">
    <source>
        <dbReference type="Proteomes" id="UP001431963"/>
    </source>
</evidence>
<dbReference type="PROSITE" id="PS50928">
    <property type="entry name" value="ABC_TM1"/>
    <property type="match status" value="1"/>
</dbReference>
<evidence type="ECO:0000256" key="3">
    <source>
        <dbReference type="ARBA" id="ARBA00022448"/>
    </source>
</evidence>
<dbReference type="CDD" id="cd06261">
    <property type="entry name" value="TM_PBP2"/>
    <property type="match status" value="1"/>
</dbReference>
<dbReference type="PANTHER" id="PTHR30614:SF37">
    <property type="entry name" value="AMINO-ACID ABC TRANSPORTER PERMEASE PROTEIN YHDX-RELATED"/>
    <property type="match status" value="1"/>
</dbReference>
<dbReference type="InterPro" id="IPR010065">
    <property type="entry name" value="AA_ABC_transptr_permease_3TM"/>
</dbReference>
<keyword evidence="12" id="KW-1185">Reference proteome</keyword>
<evidence type="ECO:0000256" key="1">
    <source>
        <dbReference type="ARBA" id="ARBA00004429"/>
    </source>
</evidence>
<keyword evidence="8 9" id="KW-0472">Membrane</keyword>
<dbReference type="PANTHER" id="PTHR30614">
    <property type="entry name" value="MEMBRANE COMPONENT OF AMINO ACID ABC TRANSPORTER"/>
    <property type="match status" value="1"/>
</dbReference>
<dbReference type="InterPro" id="IPR000515">
    <property type="entry name" value="MetI-like"/>
</dbReference>
<evidence type="ECO:0000256" key="6">
    <source>
        <dbReference type="ARBA" id="ARBA00022970"/>
    </source>
</evidence>
<proteinExistence type="inferred from homology"/>
<evidence type="ECO:0000256" key="7">
    <source>
        <dbReference type="ARBA" id="ARBA00022989"/>
    </source>
</evidence>
<dbReference type="RefSeq" id="WP_335423114.1">
    <property type="nucleotide sequence ID" value="NZ_JBALHR010000006.1"/>
</dbReference>
<keyword evidence="6" id="KW-0029">Amino-acid transport</keyword>
<evidence type="ECO:0000256" key="5">
    <source>
        <dbReference type="ARBA" id="ARBA00022692"/>
    </source>
</evidence>
<feature type="transmembrane region" description="Helical" evidence="9">
    <location>
        <begin position="249"/>
        <end position="270"/>
    </location>
</feature>
<comment type="similarity">
    <text evidence="2">Belongs to the binding-protein-dependent transport system permease family. HisMQ subfamily.</text>
</comment>
<comment type="subcellular location">
    <subcellularLocation>
        <location evidence="1">Cell inner membrane</location>
        <topology evidence="1">Multi-pass membrane protein</topology>
    </subcellularLocation>
    <subcellularLocation>
        <location evidence="9">Cell membrane</location>
        <topology evidence="9">Multi-pass membrane protein</topology>
    </subcellularLocation>
</comment>
<dbReference type="InterPro" id="IPR035906">
    <property type="entry name" value="MetI-like_sf"/>
</dbReference>
<keyword evidence="7 9" id="KW-1133">Transmembrane helix</keyword>
<feature type="transmembrane region" description="Helical" evidence="9">
    <location>
        <begin position="73"/>
        <end position="103"/>
    </location>
</feature>
<gene>
    <name evidence="11" type="ORF">V6590_11625</name>
</gene>
<feature type="transmembrane region" description="Helical" evidence="9">
    <location>
        <begin position="115"/>
        <end position="139"/>
    </location>
</feature>
<feature type="transmembrane region" description="Helical" evidence="9">
    <location>
        <begin position="355"/>
        <end position="374"/>
    </location>
</feature>
<evidence type="ECO:0000256" key="8">
    <source>
        <dbReference type="ARBA" id="ARBA00023136"/>
    </source>
</evidence>
<evidence type="ECO:0000259" key="10">
    <source>
        <dbReference type="PROSITE" id="PS50928"/>
    </source>
</evidence>
<feature type="transmembrane region" description="Helical" evidence="9">
    <location>
        <begin position="208"/>
        <end position="229"/>
    </location>
</feature>
<organism evidence="11 12">
    <name type="scientific">Gemmobacter denitrificans</name>
    <dbReference type="NCBI Taxonomy" id="3123040"/>
    <lineage>
        <taxon>Bacteria</taxon>
        <taxon>Pseudomonadati</taxon>
        <taxon>Pseudomonadota</taxon>
        <taxon>Alphaproteobacteria</taxon>
        <taxon>Rhodobacterales</taxon>
        <taxon>Paracoccaceae</taxon>
        <taxon>Gemmobacter</taxon>
    </lineage>
</organism>
<name>A0ABU8BVU2_9RHOB</name>
<feature type="transmembrane region" description="Helical" evidence="9">
    <location>
        <begin position="174"/>
        <end position="196"/>
    </location>
</feature>
<dbReference type="SUPFAM" id="SSF161098">
    <property type="entry name" value="MetI-like"/>
    <property type="match status" value="2"/>
</dbReference>
<dbReference type="Pfam" id="PF00528">
    <property type="entry name" value="BPD_transp_1"/>
    <property type="match status" value="1"/>
</dbReference>
<evidence type="ECO:0000313" key="11">
    <source>
        <dbReference type="EMBL" id="MEH7828801.1"/>
    </source>
</evidence>
<protein>
    <submittedName>
        <fullName evidence="11">ABC transporter permease subunit</fullName>
    </submittedName>
</protein>
<evidence type="ECO:0000256" key="9">
    <source>
        <dbReference type="RuleBase" id="RU363032"/>
    </source>
</evidence>
<dbReference type="EMBL" id="JBALHR010000006">
    <property type="protein sequence ID" value="MEH7828801.1"/>
    <property type="molecule type" value="Genomic_DNA"/>
</dbReference>
<dbReference type="InterPro" id="IPR043429">
    <property type="entry name" value="ArtM/GltK/GlnP/TcyL/YhdX-like"/>
</dbReference>
<sequence length="392" mass="42213">MIALSPWRSRTARSFLLQGGFLILLVGAITAAFLTARANLSAQGMTSGFDFLWKSTGWEMNFTVLPAAPTDPYWWFLFLGLINTLVMGLLGLGGATVIGLAVGLMRSGQNPAARLLATVYIEIFRNLPLILQLFFWYALANSLPNPREAVSVGSALLSSRGIYLPGLAIPYGPAMATVGILFLGFALSLWVTLSARFKRMERAPRRRLLVGLLTLTALVTASVVVTSHVPGADWVTRPELKGLRIDGGIRIQPEFACLAIAIMTYGGAYVGEIVRGGFKAVGRGQTEAARALGLSPWQVFSRVRLPLAFRAMLPILINQYVWLIKATTLGIAVGFSDFFMIIASSITHSGQTLELIGILMGGFLALNFTLSAILNRVNRAIALKGHNMGGAA</sequence>
<keyword evidence="4" id="KW-1003">Cell membrane</keyword>
<reference evidence="11" key="1">
    <citation type="submission" date="2024-02" db="EMBL/GenBank/DDBJ databases">
        <title>Genome sequences of strain Gemmobacter sp. JM10B15.</title>
        <authorList>
            <person name="Zhang M."/>
        </authorList>
    </citation>
    <scope>NUCLEOTIDE SEQUENCE</scope>
    <source>
        <strain evidence="11">JM10B15</strain>
    </source>
</reference>
<comment type="caution">
    <text evidence="11">The sequence shown here is derived from an EMBL/GenBank/DDBJ whole genome shotgun (WGS) entry which is preliminary data.</text>
</comment>
<feature type="transmembrane region" description="Helical" evidence="9">
    <location>
        <begin position="320"/>
        <end position="343"/>
    </location>
</feature>
<accession>A0ABU8BVU2</accession>
<evidence type="ECO:0000256" key="2">
    <source>
        <dbReference type="ARBA" id="ARBA00010072"/>
    </source>
</evidence>
<evidence type="ECO:0000256" key="4">
    <source>
        <dbReference type="ARBA" id="ARBA00022475"/>
    </source>
</evidence>